<feature type="compositionally biased region" description="Gly residues" evidence="1">
    <location>
        <begin position="352"/>
        <end position="363"/>
    </location>
</feature>
<reference evidence="2" key="1">
    <citation type="submission" date="2020-02" db="EMBL/GenBank/DDBJ databases">
        <authorList>
            <person name="Meier V. D."/>
        </authorList>
    </citation>
    <scope>NUCLEOTIDE SEQUENCE</scope>
    <source>
        <strain evidence="2">AVDCRST_MAG06</strain>
    </source>
</reference>
<name>A0A6J4N5T2_9ACTN</name>
<feature type="non-terminal residue" evidence="2">
    <location>
        <position position="1"/>
    </location>
</feature>
<feature type="region of interest" description="Disordered" evidence="1">
    <location>
        <begin position="129"/>
        <end position="175"/>
    </location>
</feature>
<feature type="region of interest" description="Disordered" evidence="1">
    <location>
        <begin position="310"/>
        <end position="363"/>
    </location>
</feature>
<organism evidence="2">
    <name type="scientific">uncultured Nocardioides sp</name>
    <dbReference type="NCBI Taxonomy" id="198441"/>
    <lineage>
        <taxon>Bacteria</taxon>
        <taxon>Bacillati</taxon>
        <taxon>Actinomycetota</taxon>
        <taxon>Actinomycetes</taxon>
        <taxon>Propionibacteriales</taxon>
        <taxon>Nocardioidaceae</taxon>
        <taxon>Nocardioides</taxon>
        <taxon>environmental samples</taxon>
    </lineage>
</organism>
<accession>A0A6J4N5T2</accession>
<proteinExistence type="predicted"/>
<feature type="non-terminal residue" evidence="2">
    <location>
        <position position="363"/>
    </location>
</feature>
<protein>
    <submittedName>
        <fullName evidence="2">GH74</fullName>
    </submittedName>
</protein>
<feature type="compositionally biased region" description="Basic residues" evidence="1">
    <location>
        <begin position="81"/>
        <end position="93"/>
    </location>
</feature>
<dbReference type="EMBL" id="CADCUP010000035">
    <property type="protein sequence ID" value="CAA9375619.1"/>
    <property type="molecule type" value="Genomic_DNA"/>
</dbReference>
<evidence type="ECO:0000256" key="1">
    <source>
        <dbReference type="SAM" id="MobiDB-lite"/>
    </source>
</evidence>
<dbReference type="AlphaFoldDB" id="A0A6J4N5T2"/>
<feature type="region of interest" description="Disordered" evidence="1">
    <location>
        <begin position="1"/>
        <end position="54"/>
    </location>
</feature>
<feature type="region of interest" description="Disordered" evidence="1">
    <location>
        <begin position="69"/>
        <end position="99"/>
    </location>
</feature>
<evidence type="ECO:0000313" key="2">
    <source>
        <dbReference type="EMBL" id="CAA9375619.1"/>
    </source>
</evidence>
<feature type="compositionally biased region" description="Basic residues" evidence="1">
    <location>
        <begin position="328"/>
        <end position="342"/>
    </location>
</feature>
<gene>
    <name evidence="2" type="ORF">AVDCRST_MAG06-467</name>
</gene>
<sequence>EHDAVDGGHAQGTVDRAVRRGPAGLVVDRSALPDGGGLLGDAGRAGRRPADPGRRLVELAGTPGLALRRPRRELAGDAQRRRPLPRGLRRHAGARVAARARCGGRRRLGRHRAGCRLPLHRPRRALRARARAVGPPAPPGVERGVRRAGVPHDPAAPHRRRLRARRDLHRRRLPHRRRRHELGALQHRHQVRVHARRPQLPRVRAVRAQGGPPPLRARPAVPAEPRRRLPLRRRRRLVDRHRVRAAHRVRLRDGGAPAPAGDGVHVPDRRRGCPLAGRREGAGLPHPGLRVELGADGGGLAARRLLRRGDARRDVRRHPRAGGPLLRRPQRRRLGLPRRGRHVAAGARGPAGRDGGAGGGAGL</sequence>
<feature type="compositionally biased region" description="Basic residues" evidence="1">
    <location>
        <begin position="157"/>
        <end position="175"/>
    </location>
</feature>